<evidence type="ECO:0008006" key="6">
    <source>
        <dbReference type="Google" id="ProtNLM"/>
    </source>
</evidence>
<sequence length="209" mass="23105">PPSSFFPNASTAWPHPTAALAAARSPPRRVPRLARASGWCSAGGRRCRWQWRTSGRGRDSRAKADQLAASILSWFCNSKGPHYFEDLADMMDAEISELFNADFQDNSFEELAKQLLIMHEECLQSNYSSIEKLRNSHVQGNAVFQSRQIAGDDDDDSDSSDGDDDTSMMDDEAVAAPEEMAVDRPRPSKAASDVDGWTVVPPRRGRGKN</sequence>
<dbReference type="AlphaFoldDB" id="A0A8T0NE00"/>
<proteinExistence type="inferred from homology"/>
<feature type="compositionally biased region" description="Acidic residues" evidence="3">
    <location>
        <begin position="151"/>
        <end position="173"/>
    </location>
</feature>
<evidence type="ECO:0000313" key="5">
    <source>
        <dbReference type="Proteomes" id="UP000823388"/>
    </source>
</evidence>
<name>A0A8T0NE00_PANVG</name>
<gene>
    <name evidence="4" type="ORF">PVAP13_9KG144420</name>
</gene>
<dbReference type="Pfam" id="PF10273">
    <property type="entry name" value="WGG"/>
    <property type="match status" value="1"/>
</dbReference>
<feature type="non-terminal residue" evidence="4">
    <location>
        <position position="1"/>
    </location>
</feature>
<evidence type="ECO:0000313" key="4">
    <source>
        <dbReference type="EMBL" id="KAG2547055.1"/>
    </source>
</evidence>
<dbReference type="Proteomes" id="UP000823388">
    <property type="component" value="Chromosome 9K"/>
</dbReference>
<keyword evidence="5" id="KW-1185">Reference proteome</keyword>
<evidence type="ECO:0000256" key="1">
    <source>
        <dbReference type="ARBA" id="ARBA00006524"/>
    </source>
</evidence>
<comment type="caution">
    <text evidence="4">The sequence shown here is derived from an EMBL/GenBank/DDBJ whole genome shotgun (WGS) entry which is preliminary data.</text>
</comment>
<comment type="similarity">
    <text evidence="1">Belongs to the TSR2 family.</text>
</comment>
<dbReference type="EMBL" id="CM029053">
    <property type="protein sequence ID" value="KAG2547055.1"/>
    <property type="molecule type" value="Genomic_DNA"/>
</dbReference>
<organism evidence="4 5">
    <name type="scientific">Panicum virgatum</name>
    <name type="common">Blackwell switchgrass</name>
    <dbReference type="NCBI Taxonomy" id="38727"/>
    <lineage>
        <taxon>Eukaryota</taxon>
        <taxon>Viridiplantae</taxon>
        <taxon>Streptophyta</taxon>
        <taxon>Embryophyta</taxon>
        <taxon>Tracheophyta</taxon>
        <taxon>Spermatophyta</taxon>
        <taxon>Magnoliopsida</taxon>
        <taxon>Liliopsida</taxon>
        <taxon>Poales</taxon>
        <taxon>Poaceae</taxon>
        <taxon>PACMAD clade</taxon>
        <taxon>Panicoideae</taxon>
        <taxon>Panicodae</taxon>
        <taxon>Paniceae</taxon>
        <taxon>Panicinae</taxon>
        <taxon>Panicum</taxon>
        <taxon>Panicum sect. Hiantes</taxon>
    </lineage>
</organism>
<evidence type="ECO:0000256" key="3">
    <source>
        <dbReference type="SAM" id="MobiDB-lite"/>
    </source>
</evidence>
<reference evidence="4" key="1">
    <citation type="submission" date="2020-05" db="EMBL/GenBank/DDBJ databases">
        <title>WGS assembly of Panicum virgatum.</title>
        <authorList>
            <person name="Lovell J.T."/>
            <person name="Jenkins J."/>
            <person name="Shu S."/>
            <person name="Juenger T.E."/>
            <person name="Schmutz J."/>
        </authorList>
    </citation>
    <scope>NUCLEOTIDE SEQUENCE</scope>
    <source>
        <strain evidence="4">AP13</strain>
    </source>
</reference>
<evidence type="ECO:0000256" key="2">
    <source>
        <dbReference type="ARBA" id="ARBA00022552"/>
    </source>
</evidence>
<dbReference type="GO" id="GO:0006364">
    <property type="term" value="P:rRNA processing"/>
    <property type="evidence" value="ECO:0007669"/>
    <property type="project" value="UniProtKB-KW"/>
</dbReference>
<protein>
    <recommendedName>
        <fullName evidence="6">Pre-rRNA-processing protein TSR2 homolog</fullName>
    </recommendedName>
</protein>
<keyword evidence="2" id="KW-0698">rRNA processing</keyword>
<dbReference type="InterPro" id="IPR019398">
    <property type="entry name" value="Pre-rRNA_process_TSR2"/>
</dbReference>
<dbReference type="PANTHER" id="PTHR21250">
    <property type="entry name" value="PRE-RRNA-PROCESSING PROTEIN TSR2 HOMOLOG"/>
    <property type="match status" value="1"/>
</dbReference>
<feature type="region of interest" description="Disordered" evidence="3">
    <location>
        <begin position="145"/>
        <end position="209"/>
    </location>
</feature>
<accession>A0A8T0NE00</accession>